<dbReference type="Proteomes" id="UP000269542">
    <property type="component" value="Chromosome"/>
</dbReference>
<feature type="compositionally biased region" description="Acidic residues" evidence="3">
    <location>
        <begin position="147"/>
        <end position="156"/>
    </location>
</feature>
<name>A0A3S5EVZ3_9ACTO</name>
<organism evidence="4 5">
    <name type="scientific">Trueperella bialowiezensis</name>
    <dbReference type="NCBI Taxonomy" id="312285"/>
    <lineage>
        <taxon>Bacteria</taxon>
        <taxon>Bacillati</taxon>
        <taxon>Actinomycetota</taxon>
        <taxon>Actinomycetes</taxon>
        <taxon>Actinomycetales</taxon>
        <taxon>Actinomycetaceae</taxon>
        <taxon>Trueperella</taxon>
    </lineage>
</organism>
<dbReference type="PROSITE" id="PS50935">
    <property type="entry name" value="SSB"/>
    <property type="match status" value="1"/>
</dbReference>
<evidence type="ECO:0000256" key="3">
    <source>
        <dbReference type="SAM" id="MobiDB-lite"/>
    </source>
</evidence>
<dbReference type="Pfam" id="PF00436">
    <property type="entry name" value="SSB"/>
    <property type="match status" value="1"/>
</dbReference>
<dbReference type="OrthoDB" id="4427276at2"/>
<proteinExistence type="predicted"/>
<keyword evidence="5" id="KW-1185">Reference proteome</keyword>
<dbReference type="SUPFAM" id="SSF50249">
    <property type="entry name" value="Nucleic acid-binding proteins"/>
    <property type="match status" value="1"/>
</dbReference>
<accession>A0A3S5EVZ3</accession>
<dbReference type="GO" id="GO:0003697">
    <property type="term" value="F:single-stranded DNA binding"/>
    <property type="evidence" value="ECO:0007669"/>
    <property type="project" value="InterPro"/>
</dbReference>
<keyword evidence="1 2" id="KW-0238">DNA-binding</keyword>
<dbReference type="EMBL" id="LR134476">
    <property type="protein sequence ID" value="VEI12743.1"/>
    <property type="molecule type" value="Genomic_DNA"/>
</dbReference>
<dbReference type="AlphaFoldDB" id="A0A3S5EVZ3"/>
<sequence>MNDTHVTIRGWIGGSPRMFTNTASDGTETYTTIFRVGVTPRHYDRRNGQYTDGVTMWYSIRCYGQTAKNAAMSLSTGNPVIVRGRLVTRLWVDRDGVQRSELTIYADSVGVELSTGLVNYTKRHEIPADLQPGEPGWSSQGQPNEDPGSEPVDDEQFLVRPPELADGEPGAADTAVEDSVLEDGGMEDGGVPDADAKERESELEQMAELVQN</sequence>
<dbReference type="CDD" id="cd04496">
    <property type="entry name" value="SSB_OBF"/>
    <property type="match status" value="1"/>
</dbReference>
<dbReference type="InterPro" id="IPR000424">
    <property type="entry name" value="Primosome_PriB/ssb"/>
</dbReference>
<reference evidence="4 5" key="1">
    <citation type="submission" date="2018-12" db="EMBL/GenBank/DDBJ databases">
        <authorList>
            <consortium name="Pathogen Informatics"/>
        </authorList>
    </citation>
    <scope>NUCLEOTIDE SEQUENCE [LARGE SCALE GENOMIC DNA]</scope>
    <source>
        <strain evidence="4 5">NCTC13354</strain>
    </source>
</reference>
<feature type="compositionally biased region" description="Acidic residues" evidence="3">
    <location>
        <begin position="175"/>
        <end position="186"/>
    </location>
</feature>
<evidence type="ECO:0000313" key="5">
    <source>
        <dbReference type="Proteomes" id="UP000269542"/>
    </source>
</evidence>
<dbReference type="KEGG" id="tbw:NCTC13354_00434"/>
<feature type="region of interest" description="Disordered" evidence="3">
    <location>
        <begin position="127"/>
        <end position="212"/>
    </location>
</feature>
<protein>
    <submittedName>
        <fullName evidence="4">Helix-destabilizing protein</fullName>
    </submittedName>
</protein>
<dbReference type="InterPro" id="IPR012340">
    <property type="entry name" value="NA-bd_OB-fold"/>
</dbReference>
<gene>
    <name evidence="4" type="primary">ssb_1</name>
    <name evidence="4" type="ORF">NCTC13354_00434</name>
</gene>
<evidence type="ECO:0000313" key="4">
    <source>
        <dbReference type="EMBL" id="VEI12743.1"/>
    </source>
</evidence>
<evidence type="ECO:0000256" key="2">
    <source>
        <dbReference type="PROSITE-ProRule" id="PRU00252"/>
    </source>
</evidence>
<dbReference type="Gene3D" id="2.40.50.140">
    <property type="entry name" value="Nucleic acid-binding proteins"/>
    <property type="match status" value="1"/>
</dbReference>
<evidence type="ECO:0000256" key="1">
    <source>
        <dbReference type="ARBA" id="ARBA00023125"/>
    </source>
</evidence>
<dbReference type="RefSeq" id="WP_126415923.1">
    <property type="nucleotide sequence ID" value="NZ_LR134476.1"/>
</dbReference>